<dbReference type="Gene3D" id="3.30.1380.10">
    <property type="match status" value="1"/>
</dbReference>
<dbReference type="RefSeq" id="WP_343877293.1">
    <property type="nucleotide sequence ID" value="NZ_BAAAIJ010000004.1"/>
</dbReference>
<dbReference type="EMBL" id="JBHUGA010000004">
    <property type="protein sequence ID" value="MFD1845253.1"/>
    <property type="molecule type" value="Genomic_DNA"/>
</dbReference>
<dbReference type="CDD" id="cd14852">
    <property type="entry name" value="LD-carboxypeptidase"/>
    <property type="match status" value="1"/>
</dbReference>
<feature type="compositionally biased region" description="Low complexity" evidence="1">
    <location>
        <begin position="50"/>
        <end position="69"/>
    </location>
</feature>
<evidence type="ECO:0000313" key="5">
    <source>
        <dbReference type="Proteomes" id="UP001597307"/>
    </source>
</evidence>
<dbReference type="InterPro" id="IPR058193">
    <property type="entry name" value="VanY/YodJ_core_dom"/>
</dbReference>
<evidence type="ECO:0000256" key="1">
    <source>
        <dbReference type="SAM" id="MobiDB-lite"/>
    </source>
</evidence>
<evidence type="ECO:0000256" key="2">
    <source>
        <dbReference type="SAM" id="SignalP"/>
    </source>
</evidence>
<dbReference type="InterPro" id="IPR052179">
    <property type="entry name" value="DD-CPase-like"/>
</dbReference>
<dbReference type="SUPFAM" id="SSF55166">
    <property type="entry name" value="Hedgehog/DD-peptidase"/>
    <property type="match status" value="1"/>
</dbReference>
<dbReference type="Proteomes" id="UP001597307">
    <property type="component" value="Unassembled WGS sequence"/>
</dbReference>
<keyword evidence="5" id="KW-1185">Reference proteome</keyword>
<dbReference type="PANTHER" id="PTHR34385:SF1">
    <property type="entry name" value="PEPTIDOGLYCAN L-ALANYL-D-GLUTAMATE ENDOPEPTIDASE CWLK"/>
    <property type="match status" value="1"/>
</dbReference>
<feature type="compositionally biased region" description="Acidic residues" evidence="1">
    <location>
        <begin position="70"/>
        <end position="79"/>
    </location>
</feature>
<gene>
    <name evidence="4" type="ORF">ACFSFX_01410</name>
</gene>
<reference evidence="5" key="1">
    <citation type="journal article" date="2019" name="Int. J. Syst. Evol. Microbiol.">
        <title>The Global Catalogue of Microorganisms (GCM) 10K type strain sequencing project: providing services to taxonomists for standard genome sequencing and annotation.</title>
        <authorList>
            <consortium name="The Broad Institute Genomics Platform"/>
            <consortium name="The Broad Institute Genome Sequencing Center for Infectious Disease"/>
            <person name="Wu L."/>
            <person name="Ma J."/>
        </authorList>
    </citation>
    <scope>NUCLEOTIDE SEQUENCE [LARGE SCALE GENOMIC DNA]</scope>
    <source>
        <strain evidence="5">JCM 11496</strain>
    </source>
</reference>
<organism evidence="4 5">
    <name type="scientific">Arthrobacter flavus</name>
    <dbReference type="NCBI Taxonomy" id="95172"/>
    <lineage>
        <taxon>Bacteria</taxon>
        <taxon>Bacillati</taxon>
        <taxon>Actinomycetota</taxon>
        <taxon>Actinomycetes</taxon>
        <taxon>Micrococcales</taxon>
        <taxon>Micrococcaceae</taxon>
        <taxon>Arthrobacter</taxon>
    </lineage>
</organism>
<dbReference type="InterPro" id="IPR003709">
    <property type="entry name" value="VanY-like_core_dom"/>
</dbReference>
<proteinExistence type="predicted"/>
<feature type="region of interest" description="Disordered" evidence="1">
    <location>
        <begin position="24"/>
        <end position="79"/>
    </location>
</feature>
<sequence>MRRRPTRRLLVTAAILAVAVSGCGSSDPAPTASDLPSLAVGEIPAPAQRSPSSTAPAGSAAAASASGDAASDDSVSDDYADPSAATVVVNKRRPLTPIEFTPADLILPDVPLATDGVNATLRPDAAKAVEEMFAAAADDDVWLTLVSGYRSYPVQAATYDYWVSRNGSPEEADNYSARPGYSEHQTGLAFDIGQDDGACTLRSCFRDTTAAGWASANAHEFGFILRYPEGRQDTTGFLAESWHYRFVGTDTSSAMRSNGVETLEEFFGLPDAPDYG</sequence>
<dbReference type="Pfam" id="PF02557">
    <property type="entry name" value="VanY"/>
    <property type="match status" value="1"/>
</dbReference>
<keyword evidence="2" id="KW-0732">Signal</keyword>
<comment type="caution">
    <text evidence="4">The sequence shown here is derived from an EMBL/GenBank/DDBJ whole genome shotgun (WGS) entry which is preliminary data.</text>
</comment>
<accession>A0ABW4Q4S0</accession>
<feature type="chain" id="PRO_5046401030" evidence="2">
    <location>
        <begin position="25"/>
        <end position="276"/>
    </location>
</feature>
<feature type="domain" description="D-alanyl-D-alanine carboxypeptidase-like core" evidence="3">
    <location>
        <begin position="120"/>
        <end position="248"/>
    </location>
</feature>
<dbReference type="InterPro" id="IPR009045">
    <property type="entry name" value="Zn_M74/Hedgehog-like"/>
</dbReference>
<dbReference type="PROSITE" id="PS51257">
    <property type="entry name" value="PROKAR_LIPOPROTEIN"/>
    <property type="match status" value="1"/>
</dbReference>
<name>A0ABW4Q4S0_9MICC</name>
<feature type="signal peptide" evidence="2">
    <location>
        <begin position="1"/>
        <end position="24"/>
    </location>
</feature>
<evidence type="ECO:0000259" key="3">
    <source>
        <dbReference type="Pfam" id="PF02557"/>
    </source>
</evidence>
<protein>
    <submittedName>
        <fullName evidence="4">M15 family metallopeptidase</fullName>
    </submittedName>
</protein>
<dbReference type="PANTHER" id="PTHR34385">
    <property type="entry name" value="D-ALANYL-D-ALANINE CARBOXYPEPTIDASE"/>
    <property type="match status" value="1"/>
</dbReference>
<evidence type="ECO:0000313" key="4">
    <source>
        <dbReference type="EMBL" id="MFD1845253.1"/>
    </source>
</evidence>